<dbReference type="GO" id="GO:0003700">
    <property type="term" value="F:DNA-binding transcription factor activity"/>
    <property type="evidence" value="ECO:0007669"/>
    <property type="project" value="InterPro"/>
</dbReference>
<dbReference type="InterPro" id="IPR036388">
    <property type="entry name" value="WH-like_DNA-bd_sf"/>
</dbReference>
<dbReference type="CDD" id="cd00090">
    <property type="entry name" value="HTH_ARSR"/>
    <property type="match status" value="1"/>
</dbReference>
<dbReference type="SUPFAM" id="SSF46785">
    <property type="entry name" value="Winged helix' DNA-binding domain"/>
    <property type="match status" value="1"/>
</dbReference>
<comment type="caution">
    <text evidence="5">The sequence shown here is derived from an EMBL/GenBank/DDBJ whole genome shotgun (WGS) entry which is preliminary data.</text>
</comment>
<evidence type="ECO:0000256" key="2">
    <source>
        <dbReference type="ARBA" id="ARBA00023125"/>
    </source>
</evidence>
<name>A0A512PFB7_9CELL</name>
<dbReference type="InterPro" id="IPR051081">
    <property type="entry name" value="HTH_MetalResp_TranReg"/>
</dbReference>
<keyword evidence="1" id="KW-0805">Transcription regulation</keyword>
<accession>A0A512PFB7</accession>
<feature type="domain" description="HTH arsR-type" evidence="4">
    <location>
        <begin position="40"/>
        <end position="134"/>
    </location>
</feature>
<protein>
    <submittedName>
        <fullName evidence="5">Transcriptional regulator</fullName>
    </submittedName>
</protein>
<dbReference type="InterPro" id="IPR001845">
    <property type="entry name" value="HTH_ArsR_DNA-bd_dom"/>
</dbReference>
<dbReference type="InterPro" id="IPR011991">
    <property type="entry name" value="ArsR-like_HTH"/>
</dbReference>
<dbReference type="Proteomes" id="UP000321798">
    <property type="component" value="Unassembled WGS sequence"/>
</dbReference>
<dbReference type="PROSITE" id="PS50987">
    <property type="entry name" value="HTH_ARSR_2"/>
    <property type="match status" value="1"/>
</dbReference>
<dbReference type="AlphaFoldDB" id="A0A512PFB7"/>
<evidence type="ECO:0000256" key="1">
    <source>
        <dbReference type="ARBA" id="ARBA00023015"/>
    </source>
</evidence>
<evidence type="ECO:0000259" key="4">
    <source>
        <dbReference type="PROSITE" id="PS50987"/>
    </source>
</evidence>
<dbReference type="PRINTS" id="PR00778">
    <property type="entry name" value="HTHARSR"/>
</dbReference>
<gene>
    <name evidence="5" type="primary">arsR_2</name>
    <name evidence="5" type="ORF">CSO01_26150</name>
</gene>
<evidence type="ECO:0000256" key="3">
    <source>
        <dbReference type="ARBA" id="ARBA00023163"/>
    </source>
</evidence>
<organism evidence="5 6">
    <name type="scientific">Cellulomonas soli</name>
    <dbReference type="NCBI Taxonomy" id="931535"/>
    <lineage>
        <taxon>Bacteria</taxon>
        <taxon>Bacillati</taxon>
        <taxon>Actinomycetota</taxon>
        <taxon>Actinomycetes</taxon>
        <taxon>Micrococcales</taxon>
        <taxon>Cellulomonadaceae</taxon>
        <taxon>Cellulomonas</taxon>
    </lineage>
</organism>
<dbReference type="RefSeq" id="WP_146953662.1">
    <property type="nucleotide sequence ID" value="NZ_BAABBJ010000001.1"/>
</dbReference>
<evidence type="ECO:0000313" key="6">
    <source>
        <dbReference type="Proteomes" id="UP000321798"/>
    </source>
</evidence>
<dbReference type="Pfam" id="PF01022">
    <property type="entry name" value="HTH_5"/>
    <property type="match status" value="1"/>
</dbReference>
<dbReference type="InterPro" id="IPR018334">
    <property type="entry name" value="ArsR_HTH"/>
</dbReference>
<dbReference type="OrthoDB" id="9798835at2"/>
<dbReference type="EMBL" id="BKAL01000008">
    <property type="protein sequence ID" value="GEP69900.1"/>
    <property type="molecule type" value="Genomic_DNA"/>
</dbReference>
<dbReference type="SMART" id="SM00418">
    <property type="entry name" value="HTH_ARSR"/>
    <property type="match status" value="1"/>
</dbReference>
<dbReference type="PROSITE" id="PS00846">
    <property type="entry name" value="HTH_ARSR_1"/>
    <property type="match status" value="1"/>
</dbReference>
<dbReference type="GO" id="GO:0003677">
    <property type="term" value="F:DNA binding"/>
    <property type="evidence" value="ECO:0007669"/>
    <property type="project" value="UniProtKB-KW"/>
</dbReference>
<reference evidence="5 6" key="1">
    <citation type="submission" date="2019-07" db="EMBL/GenBank/DDBJ databases">
        <title>Whole genome shotgun sequence of Cellulomonas soli NBRC 109434.</title>
        <authorList>
            <person name="Hosoyama A."/>
            <person name="Uohara A."/>
            <person name="Ohji S."/>
            <person name="Ichikawa N."/>
        </authorList>
    </citation>
    <scope>NUCLEOTIDE SEQUENCE [LARGE SCALE GENOMIC DNA]</scope>
    <source>
        <strain evidence="5 6">NBRC 109434</strain>
    </source>
</reference>
<dbReference type="PANTHER" id="PTHR33154">
    <property type="entry name" value="TRANSCRIPTIONAL REGULATOR, ARSR FAMILY"/>
    <property type="match status" value="1"/>
</dbReference>
<keyword evidence="3" id="KW-0804">Transcription</keyword>
<proteinExistence type="predicted"/>
<dbReference type="PANTHER" id="PTHR33154:SF18">
    <property type="entry name" value="ARSENICAL RESISTANCE OPERON REPRESSOR"/>
    <property type="match status" value="1"/>
</dbReference>
<keyword evidence="6" id="KW-1185">Reference proteome</keyword>
<keyword evidence="2" id="KW-0238">DNA-binding</keyword>
<sequence length="134" mass="14216">MSPTTLAVSPAVALPLTDVSAATQDAPDGLCCAPLARAALEHDDAVVLARVLKAVAEPTRLRLISLMCAEEGGEACVCDLVDAVELSQPTVSHHLKVLMEAGLVTREKRGVWAYYTVVPRCMDALADVFRMGRA</sequence>
<evidence type="ECO:0000313" key="5">
    <source>
        <dbReference type="EMBL" id="GEP69900.1"/>
    </source>
</evidence>
<dbReference type="InterPro" id="IPR036390">
    <property type="entry name" value="WH_DNA-bd_sf"/>
</dbReference>
<dbReference type="Gene3D" id="1.10.10.10">
    <property type="entry name" value="Winged helix-like DNA-binding domain superfamily/Winged helix DNA-binding domain"/>
    <property type="match status" value="1"/>
</dbReference>
<dbReference type="NCBIfam" id="NF033788">
    <property type="entry name" value="HTH_metalloreg"/>
    <property type="match status" value="1"/>
</dbReference>